<gene>
    <name evidence="3" type="ORF">FXB42_07820</name>
</gene>
<name>A0A5D0WNU2_9FIRM</name>
<proteinExistence type="predicted"/>
<organism evidence="3 4">
    <name type="scientific">Acetobacterium wieringae</name>
    <dbReference type="NCBI Taxonomy" id="52694"/>
    <lineage>
        <taxon>Bacteria</taxon>
        <taxon>Bacillati</taxon>
        <taxon>Bacillota</taxon>
        <taxon>Clostridia</taxon>
        <taxon>Eubacteriales</taxon>
        <taxon>Eubacteriaceae</taxon>
        <taxon>Acetobacterium</taxon>
    </lineage>
</organism>
<feature type="chain" id="PRO_5022854385" description="Clostridial hydrophobic W" evidence="2">
    <location>
        <begin position="26"/>
        <end position="1113"/>
    </location>
</feature>
<dbReference type="Pfam" id="PF07538">
    <property type="entry name" value="ChW"/>
    <property type="match status" value="3"/>
</dbReference>
<evidence type="ECO:0000313" key="4">
    <source>
        <dbReference type="Proteomes" id="UP000322619"/>
    </source>
</evidence>
<accession>A0A5D0WNU2</accession>
<dbReference type="Gene3D" id="2.60.40.1220">
    <property type="match status" value="4"/>
</dbReference>
<dbReference type="RefSeq" id="WP_148637375.1">
    <property type="nucleotide sequence ID" value="NZ_VSLA01000013.1"/>
</dbReference>
<evidence type="ECO:0000256" key="2">
    <source>
        <dbReference type="SAM" id="SignalP"/>
    </source>
</evidence>
<dbReference type="SMART" id="SM00728">
    <property type="entry name" value="ChW"/>
    <property type="match status" value="3"/>
</dbReference>
<dbReference type="Gene3D" id="1.20.1270.90">
    <property type="entry name" value="AF1782-like"/>
    <property type="match status" value="1"/>
</dbReference>
<dbReference type="InterPro" id="IPR014755">
    <property type="entry name" value="Cu-Rt/internalin_Ig-like"/>
</dbReference>
<comment type="caution">
    <text evidence="3">The sequence shown here is derived from an EMBL/GenBank/DDBJ whole genome shotgun (WGS) entry which is preliminary data.</text>
</comment>
<dbReference type="Proteomes" id="UP000322619">
    <property type="component" value="Unassembled WGS sequence"/>
</dbReference>
<keyword evidence="1 2" id="KW-0732">Signal</keyword>
<sequence>MKKITVSILTTLLMLSMVFSSSVFAAEKEQSAWDSFLGLFSAKTAATSDVGVEYRGHIQNIGNYPLDGTWIQGPTELGTEGKSLRLEGFWIRLNGEVPAGAHIEYQVHVQNVGWMDPVQDGAFAGTEGKSQQIEAIKISLVDDEGVQLKDYSVVYTGHVQNKGDVGPYTNGEQLGTDGEFLRLEAITVEIVQNPADLDAYEAALAAVKQADYTAASWTTYQAVVNANKMTEDNLQSEVDAATANITAAQANLVKVLKVDSVSASNLKEINVVFNNTVDKTTAETAANYVLSNGALGAVTPVLQADNKTVILTVATAAAQQATTDVTVKNVKDTNGTVVVETKKTVTFFDTVAPTVSKVEVTGPKALRVTFSEPIKSVPTFLLNSGSYSVTPTFVAGSKTIDLTLGATLPNGTQSLEVSGGQDYANFGVVKATTTFEYATDTTAPTATVSKATETVVTLKFDKLVKITGVNGTDVTAYHSINNAATYKGTLAAVSADSNGYSDTYTATFTAPIPAGTGKVMYLNTTANKFEDKWGNDVASASYTFDVITDTTTPAVTLIEATGTNGTAQKELTVTFNKEVVQADAQNKANYVLKDASGNVVTTTAFADVDTNGKFNANATLAYTNTNKQVKISFTNVLKAGDYKLEVSNIKDTTYAANKMTTQTVAFTVADKIAPTVGATTYSSGTNHVLYVSFSEAMNAADITNPANYAVSIGGVSKSLPTGSTVEIVNSQQAKVTILGTATYPVATNVVTVQVAGTVKDLAGNAIGGVVGNSTNTVTWGTASTYAITPAAKQVKLIAKNQLQLELNRELSAIDVTKFTVTNADGLTVAGATYVNNSGKSLVTVTLSGDLTTTDLTRITNLVIADGGVTTSEGLVLSGGPATFTVAGTHFEDKLAPAIKAVETTDTTHMTLRFTENLKAGDVSNLTFGVAGNTVTAIDNTTANVVVLTLGTAIGTGDVPVVTQLLNIRDTNDNVLAAGTAVIATSDKIAPVVVGTPAITETTAGHWGQTLGDKVVITFSEAIKPSTLNIAGIAANGDTSAAIASPTANVFAAGKLGVFATPAAGANIATVETTVNLDSTGTIVTITVTKVGAAVDSPAGAFTRGAGITDLAGN</sequence>
<dbReference type="InterPro" id="IPR006637">
    <property type="entry name" value="ChW"/>
</dbReference>
<dbReference type="EMBL" id="VSLA01000013">
    <property type="protein sequence ID" value="TYC85774.1"/>
    <property type="molecule type" value="Genomic_DNA"/>
</dbReference>
<evidence type="ECO:0000313" key="3">
    <source>
        <dbReference type="EMBL" id="TYC85774.1"/>
    </source>
</evidence>
<evidence type="ECO:0000256" key="1">
    <source>
        <dbReference type="ARBA" id="ARBA00022729"/>
    </source>
</evidence>
<reference evidence="3 4" key="1">
    <citation type="submission" date="2019-08" db="EMBL/GenBank/DDBJ databases">
        <title>Isolation and enrichment of carboxydotrophic bacteria from anaerobic sludge for the production of bio-based chemicals from syngas.</title>
        <authorList>
            <person name="Antares A.L."/>
            <person name="Moreira J."/>
            <person name="Diender M."/>
            <person name="Parshina S.N."/>
            <person name="Stams A.J.M."/>
            <person name="Alves M."/>
            <person name="Alves J.I."/>
            <person name="Sousa D.Z."/>
        </authorList>
    </citation>
    <scope>NUCLEOTIDE SEQUENCE [LARGE SCALE GENOMIC DNA]</scope>
    <source>
        <strain evidence="3 4">JM</strain>
    </source>
</reference>
<dbReference type="AlphaFoldDB" id="A0A5D0WNU2"/>
<evidence type="ECO:0008006" key="5">
    <source>
        <dbReference type="Google" id="ProtNLM"/>
    </source>
</evidence>
<feature type="signal peptide" evidence="2">
    <location>
        <begin position="1"/>
        <end position="25"/>
    </location>
</feature>
<protein>
    <recommendedName>
        <fullName evidence="5">Clostridial hydrophobic W</fullName>
    </recommendedName>
</protein>